<keyword evidence="11 12" id="KW-0804">Transcription</keyword>
<name>A0A1F5S102_9BACT</name>
<dbReference type="FunFam" id="3.90.580.10:FF:000001">
    <property type="entry name" value="DNA primase"/>
    <property type="match status" value="1"/>
</dbReference>
<dbReference type="GO" id="GO:1990077">
    <property type="term" value="C:primosome complex"/>
    <property type="evidence" value="ECO:0007669"/>
    <property type="project" value="UniProtKB-KW"/>
</dbReference>
<dbReference type="GO" id="GO:0008270">
    <property type="term" value="F:zinc ion binding"/>
    <property type="evidence" value="ECO:0007669"/>
    <property type="project" value="UniProtKB-UniRule"/>
</dbReference>
<feature type="zinc finger region" description="CHC2-type" evidence="12 14">
    <location>
        <begin position="35"/>
        <end position="59"/>
    </location>
</feature>
<dbReference type="InterPro" id="IPR034151">
    <property type="entry name" value="TOPRIM_DnaG_bac"/>
</dbReference>
<dbReference type="HAMAP" id="MF_00974">
    <property type="entry name" value="DNA_primase_DnaG"/>
    <property type="match status" value="1"/>
</dbReference>
<dbReference type="InterPro" id="IPR037068">
    <property type="entry name" value="DNA_primase_core_N_sf"/>
</dbReference>
<dbReference type="Pfam" id="PF10410">
    <property type="entry name" value="DnaB_bind"/>
    <property type="match status" value="1"/>
</dbReference>
<organism evidence="16 17">
    <name type="scientific">Candidatus Falkowbacteria bacterium RBG_13_39_14</name>
    <dbReference type="NCBI Taxonomy" id="1797985"/>
    <lineage>
        <taxon>Bacteria</taxon>
        <taxon>Candidatus Falkowiibacteriota</taxon>
    </lineage>
</organism>
<dbReference type="PANTHER" id="PTHR30313:SF2">
    <property type="entry name" value="DNA PRIMASE"/>
    <property type="match status" value="1"/>
</dbReference>
<dbReference type="Gene3D" id="3.40.1360.10">
    <property type="match status" value="1"/>
</dbReference>
<dbReference type="PROSITE" id="PS50880">
    <property type="entry name" value="TOPRIM"/>
    <property type="match status" value="1"/>
</dbReference>
<dbReference type="InterPro" id="IPR050219">
    <property type="entry name" value="DnaG_primase"/>
</dbReference>
<dbReference type="InterPro" id="IPR019475">
    <property type="entry name" value="DNA_primase_DnaB-bd"/>
</dbReference>
<dbReference type="STRING" id="1797985.A2Y83_03440"/>
<dbReference type="Proteomes" id="UP000178323">
    <property type="component" value="Unassembled WGS sequence"/>
</dbReference>
<evidence type="ECO:0000256" key="13">
    <source>
        <dbReference type="PIRNR" id="PIRNR002811"/>
    </source>
</evidence>
<keyword evidence="8 12" id="KW-0862">Zinc</keyword>
<evidence type="ECO:0000256" key="4">
    <source>
        <dbReference type="ARBA" id="ARBA00022695"/>
    </source>
</evidence>
<dbReference type="GO" id="GO:0000428">
    <property type="term" value="C:DNA-directed RNA polymerase complex"/>
    <property type="evidence" value="ECO:0007669"/>
    <property type="project" value="UniProtKB-KW"/>
</dbReference>
<evidence type="ECO:0000313" key="17">
    <source>
        <dbReference type="Proteomes" id="UP000178323"/>
    </source>
</evidence>
<keyword evidence="7 12" id="KW-0863">Zinc-finger</keyword>
<dbReference type="InterPro" id="IPR030846">
    <property type="entry name" value="DnaG_bac"/>
</dbReference>
<comment type="caution">
    <text evidence="16">The sequence shown here is derived from an EMBL/GenBank/DDBJ whole genome shotgun (WGS) entry which is preliminary data.</text>
</comment>
<evidence type="ECO:0000256" key="12">
    <source>
        <dbReference type="HAMAP-Rule" id="MF_00974"/>
    </source>
</evidence>
<dbReference type="SUPFAM" id="SSF56731">
    <property type="entry name" value="DNA primase core"/>
    <property type="match status" value="2"/>
</dbReference>
<evidence type="ECO:0000256" key="7">
    <source>
        <dbReference type="ARBA" id="ARBA00022771"/>
    </source>
</evidence>
<dbReference type="GO" id="GO:0005737">
    <property type="term" value="C:cytoplasm"/>
    <property type="evidence" value="ECO:0007669"/>
    <property type="project" value="TreeGrafter"/>
</dbReference>
<evidence type="ECO:0000256" key="2">
    <source>
        <dbReference type="ARBA" id="ARBA00022515"/>
    </source>
</evidence>
<keyword evidence="2 12" id="KW-0639">Primosome</keyword>
<evidence type="ECO:0000256" key="6">
    <source>
        <dbReference type="ARBA" id="ARBA00022723"/>
    </source>
</evidence>
<evidence type="ECO:0000256" key="8">
    <source>
        <dbReference type="ARBA" id="ARBA00022833"/>
    </source>
</evidence>
<keyword evidence="10 12" id="KW-0238">DNA-binding</keyword>
<feature type="domain" description="Toprim" evidence="15">
    <location>
        <begin position="298"/>
        <end position="381"/>
    </location>
</feature>
<dbReference type="InterPro" id="IPR006171">
    <property type="entry name" value="TOPRIM_dom"/>
</dbReference>
<gene>
    <name evidence="12" type="primary">dnaG</name>
    <name evidence="16" type="ORF">A2Y83_03440</name>
</gene>
<dbReference type="Pfam" id="PF01807">
    <property type="entry name" value="Zn_ribbon_DnaG"/>
    <property type="match status" value="1"/>
</dbReference>
<dbReference type="EMBL" id="MFFS01000091">
    <property type="protein sequence ID" value="OGF20377.1"/>
    <property type="molecule type" value="Genomic_DNA"/>
</dbReference>
<dbReference type="SMART" id="SM00400">
    <property type="entry name" value="ZnF_CHCC"/>
    <property type="match status" value="1"/>
</dbReference>
<dbReference type="SMART" id="SM00493">
    <property type="entry name" value="TOPRIM"/>
    <property type="match status" value="1"/>
</dbReference>
<keyword evidence="5 12" id="KW-0235">DNA replication</keyword>
<dbReference type="EC" id="2.7.7.101" evidence="12"/>
<keyword evidence="9" id="KW-0460">Magnesium</keyword>
<comment type="catalytic activity">
    <reaction evidence="12">
        <text>ssDNA + n NTP = ssDNA/pppN(pN)n-1 hybrid + (n-1) diphosphate.</text>
        <dbReference type="EC" id="2.7.7.101"/>
    </reaction>
</comment>
<proteinExistence type="inferred from homology"/>
<dbReference type="InterPro" id="IPR036977">
    <property type="entry name" value="DNA_primase_Znf_CHC2"/>
</dbReference>
<comment type="function">
    <text evidence="12 13">RNA polymerase that catalyzes the synthesis of short RNA molecules used as primers for DNA polymerase during DNA replication.</text>
</comment>
<evidence type="ECO:0000313" key="16">
    <source>
        <dbReference type="EMBL" id="OGF20377.1"/>
    </source>
</evidence>
<evidence type="ECO:0000256" key="5">
    <source>
        <dbReference type="ARBA" id="ARBA00022705"/>
    </source>
</evidence>
<keyword evidence="3 12" id="KW-0808">Transferase</keyword>
<dbReference type="Pfam" id="PF13155">
    <property type="entry name" value="Toprim_2"/>
    <property type="match status" value="1"/>
</dbReference>
<comment type="domain">
    <text evidence="12">Contains an N-terminal zinc-binding domain, a central core domain that contains the primase activity, and a C-terminal DnaB-binding domain.</text>
</comment>
<comment type="subunit">
    <text evidence="12">Monomer. Interacts with DnaB.</text>
</comment>
<evidence type="ECO:0000256" key="1">
    <source>
        <dbReference type="ARBA" id="ARBA00022478"/>
    </source>
</evidence>
<dbReference type="Gene3D" id="3.90.580.10">
    <property type="entry name" value="Zinc finger, CHC2-type domain"/>
    <property type="match status" value="1"/>
</dbReference>
<dbReference type="GO" id="GO:0003677">
    <property type="term" value="F:DNA binding"/>
    <property type="evidence" value="ECO:0007669"/>
    <property type="project" value="UniProtKB-KW"/>
</dbReference>
<dbReference type="SUPFAM" id="SSF57783">
    <property type="entry name" value="Zinc beta-ribbon"/>
    <property type="match status" value="1"/>
</dbReference>
<evidence type="ECO:0000259" key="15">
    <source>
        <dbReference type="PROSITE" id="PS50880"/>
    </source>
</evidence>
<dbReference type="InterPro" id="IPR002694">
    <property type="entry name" value="Znf_CHC2"/>
</dbReference>
<dbReference type="InterPro" id="IPR013264">
    <property type="entry name" value="DNAG_N"/>
</dbReference>
<dbReference type="Pfam" id="PF08275">
    <property type="entry name" value="DNAG_N"/>
    <property type="match status" value="1"/>
</dbReference>
<dbReference type="CDD" id="cd03364">
    <property type="entry name" value="TOPRIM_DnaG_primases"/>
    <property type="match status" value="1"/>
</dbReference>
<dbReference type="GO" id="GO:0003899">
    <property type="term" value="F:DNA-directed RNA polymerase activity"/>
    <property type="evidence" value="ECO:0007669"/>
    <property type="project" value="UniProtKB-UniRule"/>
</dbReference>
<evidence type="ECO:0000256" key="11">
    <source>
        <dbReference type="ARBA" id="ARBA00023163"/>
    </source>
</evidence>
<evidence type="ECO:0000256" key="14">
    <source>
        <dbReference type="PIRSR" id="PIRSR002811-1"/>
    </source>
</evidence>
<keyword evidence="4 12" id="KW-0548">Nucleotidyltransferase</keyword>
<dbReference type="GO" id="GO:0006269">
    <property type="term" value="P:DNA replication, synthesis of primer"/>
    <property type="evidence" value="ECO:0007669"/>
    <property type="project" value="UniProtKB-UniRule"/>
</dbReference>
<evidence type="ECO:0000256" key="10">
    <source>
        <dbReference type="ARBA" id="ARBA00023125"/>
    </source>
</evidence>
<evidence type="ECO:0000256" key="3">
    <source>
        <dbReference type="ARBA" id="ARBA00022679"/>
    </source>
</evidence>
<evidence type="ECO:0000256" key="9">
    <source>
        <dbReference type="ARBA" id="ARBA00022842"/>
    </source>
</evidence>
<dbReference type="PIRSF" id="PIRSF002811">
    <property type="entry name" value="DnaG"/>
    <property type="match status" value="1"/>
</dbReference>
<dbReference type="PANTHER" id="PTHR30313">
    <property type="entry name" value="DNA PRIMASE"/>
    <property type="match status" value="1"/>
</dbReference>
<comment type="cofactor">
    <cofactor evidence="12 13 14">
        <name>Zn(2+)</name>
        <dbReference type="ChEBI" id="CHEBI:29105"/>
    </cofactor>
    <text evidence="12 13 14">Binds 1 zinc ion per monomer.</text>
</comment>
<keyword evidence="6 12" id="KW-0479">Metal-binding</keyword>
<dbReference type="AlphaFoldDB" id="A0A1F5S102"/>
<keyword evidence="1 12" id="KW-0240">DNA-directed RNA polymerase</keyword>
<accession>A0A1F5S102</accession>
<sequence>MDNIQEIKSRLDIVDVLTGYIRLTPAGPANFKAVCPFHNEKTPSFMVSREKQIWKCFGCGKGGSIFDFIMEMEGVEFKDALRILAGKAGVELKKQDPQIASQRNKILDCLDMASRFFHQVLLNHDIAKGAREYLKNRGIDDMTINEFKIGFAPDSWDSLYKALRKKGVYANDIEKAGLIIKKQSGNDYYDRFRNRIMFPIRDINGNVSAFSGRILGSAIENPENSIIQSSKTPTGDAVELKMRQQGSTALSLSGKAEGLLNPHVQPAKYINSPQTMVYDKSRMMYAFDKAKMEIKKKDFAVIVEGQMDAIACHKAGYKNIIATSGTALTAEHVKIIKRYTNNIALCFDHDEAGMNAARRAVDIGLESEMNVKIIKITGAKDPDECIKKNPSDWEKAVEGAENFIEYYFQEVFSKFDDSLVDGKKRIAKNLLPLLKKISDKVEQTHYLQKLASGINVGEDILRESLGKVKTVSSPGKKKEARTIEKEDKDIKAVERIVALSLIYLENFPFVIKRMQPELISSPKLNFLYKELVIYYTDNAQNLVKLGKFDIEQFVKSINSPGYEKSDLERYLSELWMYGEKEVLDYKEAGESIGSQRIKIELESSISRLKEKRNKKRMIELQMEIRKAEEAGDIGKIESLSREVSRIMGEMREIK</sequence>
<protein>
    <recommendedName>
        <fullName evidence="12 13">DNA primase</fullName>
        <ecNumber evidence="12">2.7.7.101</ecNumber>
    </recommendedName>
</protein>
<reference evidence="16 17" key="1">
    <citation type="journal article" date="2016" name="Nat. Commun.">
        <title>Thousands of microbial genomes shed light on interconnected biogeochemical processes in an aquifer system.</title>
        <authorList>
            <person name="Anantharaman K."/>
            <person name="Brown C.T."/>
            <person name="Hug L.A."/>
            <person name="Sharon I."/>
            <person name="Castelle C.J."/>
            <person name="Probst A.J."/>
            <person name="Thomas B.C."/>
            <person name="Singh A."/>
            <person name="Wilkins M.J."/>
            <person name="Karaoz U."/>
            <person name="Brodie E.L."/>
            <person name="Williams K.H."/>
            <person name="Hubbard S.S."/>
            <person name="Banfield J.F."/>
        </authorList>
    </citation>
    <scope>NUCLEOTIDE SEQUENCE [LARGE SCALE GENOMIC DNA]</scope>
</reference>
<dbReference type="Gene3D" id="3.90.980.10">
    <property type="entry name" value="DNA primase, catalytic core, N-terminal domain"/>
    <property type="match status" value="1"/>
</dbReference>
<comment type="similarity">
    <text evidence="12 13">Belongs to the DnaG primase family.</text>
</comment>